<organism evidence="2 3">
    <name type="scientific">Methylophaga thiooxydans DMS010</name>
    <dbReference type="NCBI Taxonomy" id="637616"/>
    <lineage>
        <taxon>Bacteria</taxon>
        <taxon>Pseudomonadati</taxon>
        <taxon>Pseudomonadota</taxon>
        <taxon>Gammaproteobacteria</taxon>
        <taxon>Thiotrichales</taxon>
        <taxon>Piscirickettsiaceae</taxon>
        <taxon>Methylophaga</taxon>
    </lineage>
</organism>
<keyword evidence="1" id="KW-0732">Signal</keyword>
<name>C0N7J9_9GAMM</name>
<gene>
    <name evidence="2" type="ORF">MDMS009_1795</name>
</gene>
<feature type="signal peptide" evidence="1">
    <location>
        <begin position="1"/>
        <end position="18"/>
    </location>
</feature>
<proteinExistence type="predicted"/>
<dbReference type="AlphaFoldDB" id="C0N7J9"/>
<dbReference type="EMBL" id="GG657899">
    <property type="protein sequence ID" value="EEF79208.1"/>
    <property type="molecule type" value="Genomic_DNA"/>
</dbReference>
<feature type="chain" id="PRO_5002901006" description="DUF3034 domain-containing protein" evidence="1">
    <location>
        <begin position="19"/>
        <end position="274"/>
    </location>
</feature>
<accession>C0N7J9</accession>
<dbReference type="Pfam" id="PF11231">
    <property type="entry name" value="DUF3034"/>
    <property type="match status" value="1"/>
</dbReference>
<protein>
    <recommendedName>
        <fullName evidence="4">DUF3034 domain-containing protein</fullName>
    </recommendedName>
</protein>
<dbReference type="HOGENOM" id="CLU_070026_0_0_6"/>
<reference evidence="2 3" key="1">
    <citation type="journal article" date="2011" name="J. Bacteriol.">
        <title>Draft genome sequence of the chemolithoheterotrophic, halophilic methylotroph Methylophaga thiooxydans DMS010.</title>
        <authorList>
            <person name="Boden R."/>
            <person name="Ferriera S."/>
            <person name="Johnson J."/>
            <person name="Kelly D.P."/>
            <person name="Murrell J.C."/>
            <person name="Schafer H."/>
        </authorList>
    </citation>
    <scope>NUCLEOTIDE SEQUENCE [LARGE SCALE GENOMIC DNA]</scope>
    <source>
        <strain evidence="2 3">DMS010</strain>
    </source>
</reference>
<keyword evidence="3" id="KW-1185">Reference proteome</keyword>
<evidence type="ECO:0000256" key="1">
    <source>
        <dbReference type="SAM" id="SignalP"/>
    </source>
</evidence>
<sequence length="274" mass="29870">MKTILLLAALVTTSAVNAADGKLIATPGVSQIEGAAGGGLVPWAQLAGYASRDEIAINAFCSHGNVDDFKLDVCGAQLNLYDRLELSIAEQEFDVEALDLRIRQRVLGGKIRLYGDLVYSRWPQVSLGIQYKQLDDALVANLLGAEKDSGTDYYLAASKLHLGAVGGLNWLWNVTGRYTEANQIGLLGFGSEDHDHELMLEASTALLFGRHLAVGVEYREKPDNLSLKENDWKSLFVAWVPNKYVSLTAGWLDLGEIAGIDDQDGLYFSMVGNY</sequence>
<evidence type="ECO:0000313" key="3">
    <source>
        <dbReference type="Proteomes" id="UP000004679"/>
    </source>
</evidence>
<evidence type="ECO:0008006" key="4">
    <source>
        <dbReference type="Google" id="ProtNLM"/>
    </source>
</evidence>
<dbReference type="InterPro" id="IPR021393">
    <property type="entry name" value="DUF3034"/>
</dbReference>
<evidence type="ECO:0000313" key="2">
    <source>
        <dbReference type="EMBL" id="EEF79208.1"/>
    </source>
</evidence>
<dbReference type="Proteomes" id="UP000004679">
    <property type="component" value="Unassembled WGS sequence"/>
</dbReference>